<evidence type="ECO:0000313" key="1">
    <source>
        <dbReference type="EMBL" id="MST96264.1"/>
    </source>
</evidence>
<organism evidence="1 2">
    <name type="scientific">Victivallis lenta</name>
    <dbReference type="NCBI Taxonomy" id="2606640"/>
    <lineage>
        <taxon>Bacteria</taxon>
        <taxon>Pseudomonadati</taxon>
        <taxon>Lentisphaerota</taxon>
        <taxon>Lentisphaeria</taxon>
        <taxon>Victivallales</taxon>
        <taxon>Victivallaceae</taxon>
        <taxon>Victivallis</taxon>
    </lineage>
</organism>
<comment type="caution">
    <text evidence="1">The sequence shown here is derived from an EMBL/GenBank/DDBJ whole genome shotgun (WGS) entry which is preliminary data.</text>
</comment>
<reference evidence="1 2" key="1">
    <citation type="submission" date="2019-08" db="EMBL/GenBank/DDBJ databases">
        <title>In-depth cultivation of the pig gut microbiome towards novel bacterial diversity and tailored functional studies.</title>
        <authorList>
            <person name="Wylensek D."/>
            <person name="Hitch T.C.A."/>
            <person name="Clavel T."/>
        </authorList>
    </citation>
    <scope>NUCLEOTIDE SEQUENCE [LARGE SCALE GENOMIC DNA]</scope>
    <source>
        <strain evidence="1 2">BBE-744-WT-12</strain>
    </source>
</reference>
<sequence length="1923" mass="187628">MLNITKKHLFGDQIGIIENRNEDIFISDSAERRRYFLVDFDGGSGLEFRNEFLSLSDIRMDSAGFSEEEQAYIIASLNELCADDNVVFAISLPEDMGNRSIIYVGSTDAFDGYGTFPGIAETIGNGNRIANDNAYVLTDNITGGIEQVISVIAHEAGHLLGESHANPAGDIHDYAAPYEFVVSPGAAWMITVDRPVGETRLVFSAASGYGDNALTIQKAVLAAPVGGTVYVFPDIQQIRIGGNAGGGDVDASAVAGIRFSSQTRQITIGSSILNTVYVEVNGSVHPSLTVTNYAKIKTLYGGQGIGDEAGFILAGGEVATAFGGGSGASDIGTVNLHVTGGTHGTVYLGGDGSSGNARVGVTQAVCYWVSGQAVTLSGCLFGGGRGAGSTVWNEAAYDVSEADSYMAGTSINISTGTYGNVFGGGDDGAVVEKNTLVRFSYAKAVGSVYGGGRNGAIIGGDTYVIVSGVSGSYAGVGSIYGGGSNATVDGNAKIGLYNTGTFETIVYGGGEGTADLVKGGTSLIIGASADGSTTIVGKVFGGGRNGATVGGDTYVYTYRNSNIIGELYLGGDAATVKGGTRFDQEVGTHLSGTAVYGGGYNGAVHGGTALSLKGAVTGTVYGGGNGSAANVGKGTNVFLNGGTMNGDVYGGGADGAAVNGGTLVSASLASVAGTVYGGGRDGAAVNGGTVVRVRAGNIGGDIYGGGNHAKVTGSTLLDLGGAIVMPDTVSFHGGGRNGEVDGKAVVSLGNIAQLKADVYGGGNGAGALVGSGTELSVAGTAVSGDIYGGGRNGATVNGGTQIAVSAADIRGNVYGGGRDGAAVNGGTQILLQSGTLSGSFYGGGNAADVQGNTFVSAYWAIMSGAFYGGGNNGTVTGNASVEITAGVSGNWGGFEGEIYGGGNNGGVTGDTAVTLGHGDYLGNIYGGGNGAGGTVGGGTLVQLSGGTPKVTGDIYGGGNGGAAVTGSAAVGLSNGNAVIAGDVYGGGRNSVVSGGTMVNAAGGTAGGIHGGGSGSAASVMNGAEVKVGGNLRASAVFGGGAAGAVVEGGAKVTIAGGTPTADIYGGGNAADVRGDTVVSANWTQLAGSVYGGGRNGDVTGNAEVWILAGDSGNWGGVTGDVYGGGNGGAVAGRTEITLGHGDYLGNIFGGGTGAGGTVGSGTLFHFTSDGTVRISGHIYGGGDNGAVVSNGAVVDLNNKNAVVNGDVYGGGRNAAVDGGTTVRISGGTVTNVYGGGRGGQVNGDAVLLIAGGNITGEAFAGGSGGLVTGNTRLVLNTSVDGDIYGGGKNGNVAGNAAVEVNANFRGDIYGGGCSGAVFGRIVITIAAGCDAAGAFIYAGGTGDVNTATKTGDAITVNINSAVCNQAYNIVLGTCNDASSAGNATVYGDVVLNLQNNGAGAGASSGRIYVGGYRTAAGTTTVTGKATLTIGSVRMSDILFAGGYASGTGAAVVVEGGSELILAGTVNTGFTMLGGWATGSGARSMIGTAENLAGVALTVSGASRLGTITGGGYGVNGGESAVYGNSVITIASTARTGLVYGGGYALGGIAINYGKGLITVTGSADTNFIYGGGYAGANGYSRLTGGTEIQLDGFNRSSVGIFGGGRSTSNGTAVVGTSGMTGKGVTITIDRESSVGTVLGGGHSVGSGSNVVYGGTRIIVNGGSTGFIYGGGYSASSGAGALIYGDTEIIIDGGTVGSVFGAGNADSATGAHAVIYGNTNITVDCSAGAVRCKSIFGGGHGLATVTGDTCITIKGLGDNLTFAAGSFIGGGAPTGQGGGIGGTRFLNLTDFTGTITANFAYFDVVTISGSRVHWSTGQGSYMVGVNTWNFKLAEGETALTWDAGNGGFSGDTFNLDFDTAGFNAATVIAGGSASVIGGWNNSGNTVYFNGVAGEWDLGLNAWVDANRQWKFGLAENNTLSVSKV</sequence>
<gene>
    <name evidence="1" type="ORF">FYJ85_04280</name>
</gene>
<accession>A0A844FZV5</accession>
<dbReference type="RefSeq" id="WP_154417095.1">
    <property type="nucleotide sequence ID" value="NZ_VUNS01000003.1"/>
</dbReference>
<dbReference type="SUPFAM" id="SSF55486">
    <property type="entry name" value="Metalloproteases ('zincins'), catalytic domain"/>
    <property type="match status" value="1"/>
</dbReference>
<dbReference type="Proteomes" id="UP000435649">
    <property type="component" value="Unassembled WGS sequence"/>
</dbReference>
<proteinExistence type="predicted"/>
<dbReference type="EMBL" id="VUNS01000003">
    <property type="protein sequence ID" value="MST96264.1"/>
    <property type="molecule type" value="Genomic_DNA"/>
</dbReference>
<protein>
    <submittedName>
        <fullName evidence="1">Uncharacterized protein</fullName>
    </submittedName>
</protein>
<keyword evidence="2" id="KW-1185">Reference proteome</keyword>
<evidence type="ECO:0000313" key="2">
    <source>
        <dbReference type="Proteomes" id="UP000435649"/>
    </source>
</evidence>
<name>A0A844FZV5_9BACT</name>